<protein>
    <submittedName>
        <fullName evidence="1">Uncharacterized protein</fullName>
    </submittedName>
</protein>
<proteinExistence type="predicted"/>
<evidence type="ECO:0000313" key="2">
    <source>
        <dbReference type="Proteomes" id="UP001055811"/>
    </source>
</evidence>
<sequence>MRKFDPWPVFFKREFNRNWPFLVGFAITGTLITKLSLGLTGSGRPEEIRVCPETQKLKSLFYGGKEW</sequence>
<keyword evidence="2" id="KW-1185">Reference proteome</keyword>
<organism evidence="1 2">
    <name type="scientific">Cichorium intybus</name>
    <name type="common">Chicory</name>
    <dbReference type="NCBI Taxonomy" id="13427"/>
    <lineage>
        <taxon>Eukaryota</taxon>
        <taxon>Viridiplantae</taxon>
        <taxon>Streptophyta</taxon>
        <taxon>Embryophyta</taxon>
        <taxon>Tracheophyta</taxon>
        <taxon>Spermatophyta</taxon>
        <taxon>Magnoliopsida</taxon>
        <taxon>eudicotyledons</taxon>
        <taxon>Gunneridae</taxon>
        <taxon>Pentapetalae</taxon>
        <taxon>asterids</taxon>
        <taxon>campanulids</taxon>
        <taxon>Asterales</taxon>
        <taxon>Asteraceae</taxon>
        <taxon>Cichorioideae</taxon>
        <taxon>Cichorieae</taxon>
        <taxon>Cichoriinae</taxon>
        <taxon>Cichorium</taxon>
    </lineage>
</organism>
<reference evidence="2" key="1">
    <citation type="journal article" date="2022" name="Mol. Ecol. Resour.">
        <title>The genomes of chicory, endive, great burdock and yacon provide insights into Asteraceae palaeo-polyploidization history and plant inulin production.</title>
        <authorList>
            <person name="Fan W."/>
            <person name="Wang S."/>
            <person name="Wang H."/>
            <person name="Wang A."/>
            <person name="Jiang F."/>
            <person name="Liu H."/>
            <person name="Zhao H."/>
            <person name="Xu D."/>
            <person name="Zhang Y."/>
        </authorList>
    </citation>
    <scope>NUCLEOTIDE SEQUENCE [LARGE SCALE GENOMIC DNA]</scope>
    <source>
        <strain evidence="2">cv. Punajuju</strain>
    </source>
</reference>
<name>A0ACB9GH02_CICIN</name>
<reference evidence="1 2" key="2">
    <citation type="journal article" date="2022" name="Mol. Ecol. Resour.">
        <title>The genomes of chicory, endive, great burdock and yacon provide insights into Asteraceae paleo-polyploidization history and plant inulin production.</title>
        <authorList>
            <person name="Fan W."/>
            <person name="Wang S."/>
            <person name="Wang H."/>
            <person name="Wang A."/>
            <person name="Jiang F."/>
            <person name="Liu H."/>
            <person name="Zhao H."/>
            <person name="Xu D."/>
            <person name="Zhang Y."/>
        </authorList>
    </citation>
    <scope>NUCLEOTIDE SEQUENCE [LARGE SCALE GENOMIC DNA]</scope>
    <source>
        <strain evidence="2">cv. Punajuju</strain>
        <tissue evidence="1">Leaves</tissue>
    </source>
</reference>
<dbReference type="EMBL" id="CM042010">
    <property type="protein sequence ID" value="KAI3782350.1"/>
    <property type="molecule type" value="Genomic_DNA"/>
</dbReference>
<evidence type="ECO:0000313" key="1">
    <source>
        <dbReference type="EMBL" id="KAI3782350.1"/>
    </source>
</evidence>
<comment type="caution">
    <text evidence="1">The sequence shown here is derived from an EMBL/GenBank/DDBJ whole genome shotgun (WGS) entry which is preliminary data.</text>
</comment>
<dbReference type="Proteomes" id="UP001055811">
    <property type="component" value="Linkage Group LG02"/>
</dbReference>
<gene>
    <name evidence="1" type="ORF">L2E82_12395</name>
</gene>
<accession>A0ACB9GH02</accession>